<comment type="caution">
    <text evidence="7">The sequence shown here is derived from an EMBL/GenBank/DDBJ whole genome shotgun (WGS) entry which is preliminary data.</text>
</comment>
<evidence type="ECO:0000256" key="5">
    <source>
        <dbReference type="SAM" id="Phobius"/>
    </source>
</evidence>
<feature type="transmembrane region" description="Helical" evidence="5">
    <location>
        <begin position="528"/>
        <end position="547"/>
    </location>
</feature>
<feature type="transmembrane region" description="Helical" evidence="5">
    <location>
        <begin position="607"/>
        <end position="624"/>
    </location>
</feature>
<keyword evidence="5" id="KW-0812">Transmembrane</keyword>
<dbReference type="GO" id="GO:0016757">
    <property type="term" value="F:glycosyltransferase activity"/>
    <property type="evidence" value="ECO:0007669"/>
    <property type="project" value="UniProtKB-KW"/>
</dbReference>
<keyword evidence="5" id="KW-0472">Membrane</keyword>
<accession>A0A261FTC0</accession>
<sequence>MNPTGNSDIQQALADAMASRPYTHRQDVDASVAAVITVEEDTRFLTATLRALLTQTMLPGVIVVADATGETSQPVQASFEVIHSPSGPVLEIPESKHVTIRIVRAKGARSFSDAVAKALTHARLESSIKALWLLHDDSRPADDRCLENLLEAWHNAPGASVLGAKQLDWEGERLHDVGFYASRHGVESLVVEGEPDQEQYDGRQDVFAVSLAGALVSMEQYRALEGVNPWFTTFGESRDFCRRVCVSGGRVVVVPQARIAHARARYEGLRSRDGEPLDAGHETNAAMSVKRAAQRYRYTDVPKGHWIWMWLWSVLRGLGMAVACLFGKKPWEAWCELCLPWLALTSIPSARRARRMVARQSKVAMSNLRMLTVDKEQRRLWRDRRQAFEDQSHVVLLSPLAKAHLRARVVRRWSLALAMAALCLLTVAVMHWDVLRAAFSDGSLYSESLLSTDATFGQLVDAATTPWVFGAGAGIPAPPTPWLLVLMVASIFTVGHVNVALTMIFFFAAPLSALSFWALAGVFTRSDVVRTLGGLMWFSLGLSMGLYAEANLAMLTVMVFLPAAFAFVFRAVGMYHTEDMVKPRPSVQAAAISALCFMPVVAAEPQLLLPLVVSFLVFLVFVPARRVRLLLIPIPAAFVVAPTLTNAVRYADEGAWRQIFGDIMDPSVALNGSPSALSLADVVQRALGWNIASLSPLDVMFTAVAAVVGLLAVASLVLPFALRASRLMWVVTVTGAALCLVSTRVTIQVDADGSVAGSALPGMALAALGLFSCVCLVAGGAVKRFYALHARSSRIEPSGAASATAIRVGRAVLAVVLAACVAVQCAFAVGRLDDATVGFSTTSLPMVAVDYLDSGSDHRVLALRAQETNAVDYTVMRTGRGDLIDSSPAQRVREISGTSDQASLTLAQACASLLADVDSDAIEQISALGIGGVFVVASDDDGRDAYDQLVSHLTASEGTQSLVSSETGTYYRLTLNDSATQNIDTSWQTRTQSSPWRLAWLICLGLVSALYCLVALPRSRRIRLEEEA</sequence>
<feature type="domain" description="Glycosyltransferase 2-like" evidence="6">
    <location>
        <begin position="133"/>
        <end position="301"/>
    </location>
</feature>
<gene>
    <name evidence="7" type="ORF">BLEM_0987</name>
</gene>
<dbReference type="STRING" id="1603886.GCA_001895165_00394"/>
<comment type="pathway">
    <text evidence="1">Cell wall biogenesis; cell wall polysaccharide biosynthesis.</text>
</comment>
<dbReference type="RefSeq" id="WP_072724012.1">
    <property type="nucleotide sequence ID" value="NZ_BDIS01000004.1"/>
</dbReference>
<keyword evidence="4" id="KW-0808">Transferase</keyword>
<dbReference type="InterPro" id="IPR001173">
    <property type="entry name" value="Glyco_trans_2-like"/>
</dbReference>
<feature type="transmembrane region" description="Helical" evidence="5">
    <location>
        <begin position="727"/>
        <end position="747"/>
    </location>
</feature>
<feature type="transmembrane region" description="Helical" evidence="5">
    <location>
        <begin position="482"/>
        <end position="507"/>
    </location>
</feature>
<feature type="transmembrane region" description="Helical" evidence="5">
    <location>
        <begin position="759"/>
        <end position="782"/>
    </location>
</feature>
<comment type="similarity">
    <text evidence="2">Belongs to the glycosyltransferase 2 family.</text>
</comment>
<evidence type="ECO:0000256" key="3">
    <source>
        <dbReference type="ARBA" id="ARBA00022676"/>
    </source>
</evidence>
<proteinExistence type="inferred from homology"/>
<feature type="transmembrane region" description="Helical" evidence="5">
    <location>
        <begin position="699"/>
        <end position="720"/>
    </location>
</feature>
<evidence type="ECO:0000256" key="1">
    <source>
        <dbReference type="ARBA" id="ARBA00004776"/>
    </source>
</evidence>
<feature type="transmembrane region" description="Helical" evidence="5">
    <location>
        <begin position="413"/>
        <end position="432"/>
    </location>
</feature>
<dbReference type="Proteomes" id="UP000216352">
    <property type="component" value="Unassembled WGS sequence"/>
</dbReference>
<keyword evidence="8" id="KW-1185">Reference proteome</keyword>
<feature type="transmembrane region" description="Helical" evidence="5">
    <location>
        <begin position="306"/>
        <end position="326"/>
    </location>
</feature>
<name>A0A261FTC0_9BIFI</name>
<dbReference type="Pfam" id="PF13632">
    <property type="entry name" value="Glyco_trans_2_3"/>
    <property type="match status" value="1"/>
</dbReference>
<dbReference type="SUPFAM" id="SSF53448">
    <property type="entry name" value="Nucleotide-diphospho-sugar transferases"/>
    <property type="match status" value="1"/>
</dbReference>
<organism evidence="7 8">
    <name type="scientific">Bifidobacterium lemurum</name>
    <dbReference type="NCBI Taxonomy" id="1603886"/>
    <lineage>
        <taxon>Bacteria</taxon>
        <taxon>Bacillati</taxon>
        <taxon>Actinomycetota</taxon>
        <taxon>Actinomycetes</taxon>
        <taxon>Bifidobacteriales</taxon>
        <taxon>Bifidobacteriaceae</taxon>
        <taxon>Bifidobacterium</taxon>
    </lineage>
</organism>
<dbReference type="OrthoDB" id="3734530at2"/>
<keyword evidence="5" id="KW-1133">Transmembrane helix</keyword>
<evidence type="ECO:0000256" key="2">
    <source>
        <dbReference type="ARBA" id="ARBA00006739"/>
    </source>
</evidence>
<protein>
    <recommendedName>
        <fullName evidence="6">Glycosyltransferase 2-like domain-containing protein</fullName>
    </recommendedName>
</protein>
<evidence type="ECO:0000256" key="4">
    <source>
        <dbReference type="ARBA" id="ARBA00022679"/>
    </source>
</evidence>
<feature type="transmembrane region" description="Helical" evidence="5">
    <location>
        <begin position="553"/>
        <end position="573"/>
    </location>
</feature>
<dbReference type="Gene3D" id="3.90.550.10">
    <property type="entry name" value="Spore Coat Polysaccharide Biosynthesis Protein SpsA, Chain A"/>
    <property type="match status" value="1"/>
</dbReference>
<dbReference type="InterPro" id="IPR029044">
    <property type="entry name" value="Nucleotide-diphossugar_trans"/>
</dbReference>
<dbReference type="PANTHER" id="PTHR43179:SF12">
    <property type="entry name" value="GALACTOFURANOSYLTRANSFERASE GLFT2"/>
    <property type="match status" value="1"/>
</dbReference>
<evidence type="ECO:0000313" key="7">
    <source>
        <dbReference type="EMBL" id="OZG62441.1"/>
    </source>
</evidence>
<dbReference type="PANTHER" id="PTHR43179">
    <property type="entry name" value="RHAMNOSYLTRANSFERASE WBBL"/>
    <property type="match status" value="1"/>
</dbReference>
<evidence type="ECO:0000313" key="8">
    <source>
        <dbReference type="Proteomes" id="UP000216352"/>
    </source>
</evidence>
<dbReference type="AlphaFoldDB" id="A0A261FTC0"/>
<evidence type="ECO:0000259" key="6">
    <source>
        <dbReference type="Pfam" id="PF13632"/>
    </source>
</evidence>
<reference evidence="7 8" key="1">
    <citation type="journal article" date="2017" name="BMC Genomics">
        <title>Comparative genomic and phylogenomic analyses of the Bifidobacteriaceae family.</title>
        <authorList>
            <person name="Lugli G.A."/>
            <person name="Milani C."/>
            <person name="Turroni F."/>
            <person name="Duranti S."/>
            <person name="Mancabelli L."/>
            <person name="Mangifesta M."/>
            <person name="Ferrario C."/>
            <person name="Modesto M."/>
            <person name="Mattarelli P."/>
            <person name="Jiri K."/>
            <person name="van Sinderen D."/>
            <person name="Ventura M."/>
        </authorList>
    </citation>
    <scope>NUCLEOTIDE SEQUENCE [LARGE SCALE GENOMIC DNA]</scope>
    <source>
        <strain evidence="7 8">DSM 28807</strain>
    </source>
</reference>
<feature type="transmembrane region" description="Helical" evidence="5">
    <location>
        <begin position="998"/>
        <end position="1016"/>
    </location>
</feature>
<feature type="transmembrane region" description="Helical" evidence="5">
    <location>
        <begin position="629"/>
        <end position="648"/>
    </location>
</feature>
<feature type="transmembrane region" description="Helical" evidence="5">
    <location>
        <begin position="811"/>
        <end position="830"/>
    </location>
</feature>
<keyword evidence="3" id="KW-0328">Glycosyltransferase</keyword>
<dbReference type="EMBL" id="MWWX01000005">
    <property type="protein sequence ID" value="OZG62441.1"/>
    <property type="molecule type" value="Genomic_DNA"/>
</dbReference>